<dbReference type="EMBL" id="MN740360">
    <property type="protein sequence ID" value="QHU02518.1"/>
    <property type="molecule type" value="Genomic_DNA"/>
</dbReference>
<evidence type="ECO:0000313" key="1">
    <source>
        <dbReference type="EMBL" id="QHU02518.1"/>
    </source>
</evidence>
<name>A0A6C0JFH2_9ZZZZ</name>
<protein>
    <submittedName>
        <fullName evidence="1">Uncharacterized protein</fullName>
    </submittedName>
</protein>
<sequence length="71" mass="7965">MMYNSKTTLIKKKTDIIAIPQPTPLAQVASFDNTSIQSNCFDPTKSSPPNSFMQKLQTRMNSYENGTFSTK</sequence>
<organism evidence="1">
    <name type="scientific">viral metagenome</name>
    <dbReference type="NCBI Taxonomy" id="1070528"/>
    <lineage>
        <taxon>unclassified sequences</taxon>
        <taxon>metagenomes</taxon>
        <taxon>organismal metagenomes</taxon>
    </lineage>
</organism>
<accession>A0A6C0JFH2</accession>
<reference evidence="1" key="1">
    <citation type="journal article" date="2020" name="Nature">
        <title>Giant virus diversity and host interactions through global metagenomics.</title>
        <authorList>
            <person name="Schulz F."/>
            <person name="Roux S."/>
            <person name="Paez-Espino D."/>
            <person name="Jungbluth S."/>
            <person name="Walsh D.A."/>
            <person name="Denef V.J."/>
            <person name="McMahon K.D."/>
            <person name="Konstantinidis K.T."/>
            <person name="Eloe-Fadrosh E.A."/>
            <person name="Kyrpides N.C."/>
            <person name="Woyke T."/>
        </authorList>
    </citation>
    <scope>NUCLEOTIDE SEQUENCE</scope>
    <source>
        <strain evidence="1">GVMAG-M-3300025880-76</strain>
    </source>
</reference>
<proteinExistence type="predicted"/>
<dbReference type="AlphaFoldDB" id="A0A6C0JFH2"/>